<dbReference type="EMBL" id="FUFA01000001">
    <property type="protein sequence ID" value="SPM32280.1"/>
    <property type="molecule type" value="Genomic_DNA"/>
</dbReference>
<evidence type="ECO:0000313" key="2">
    <source>
        <dbReference type="Proteomes" id="UP000240988"/>
    </source>
</evidence>
<evidence type="ECO:0000313" key="1">
    <source>
        <dbReference type="EMBL" id="SPM32280.1"/>
    </source>
</evidence>
<gene>
    <name evidence="1" type="ORF">MRAB57_77</name>
</gene>
<dbReference type="OrthoDB" id="4732040at2"/>
<sequence>MDDLVPTGLVARVLDRHLRLPASWDDAERREFVDEAAQEVALRVVELADDWADRAVTQWGQQHWRLPDSETQAELVREARRSALVTVLCDVLPDVPVADFFEVGLTGVNIN</sequence>
<proteinExistence type="predicted"/>
<protein>
    <submittedName>
        <fullName evidence="1">Uncharacterized protein</fullName>
    </submittedName>
</protein>
<dbReference type="Proteomes" id="UP000240988">
    <property type="component" value="Unassembled WGS sequence"/>
</dbReference>
<name>A0A2U3NLA4_9MYCO</name>
<dbReference type="AlphaFoldDB" id="A0A2U3NLA4"/>
<reference evidence="1 2" key="1">
    <citation type="submission" date="2017-01" db="EMBL/GenBank/DDBJ databases">
        <authorList>
            <consortium name="Urmite Genomes"/>
        </authorList>
    </citation>
    <scope>NUCLEOTIDE SEQUENCE [LARGE SCALE GENOMIC DNA]</scope>
    <source>
        <strain evidence="1 2">AB57</strain>
    </source>
</reference>
<accession>A0A2U3NLA4</accession>
<organism evidence="1 2">
    <name type="scientific">Mycobacterium rhizamassiliense</name>
    <dbReference type="NCBI Taxonomy" id="1841860"/>
    <lineage>
        <taxon>Bacteria</taxon>
        <taxon>Bacillati</taxon>
        <taxon>Actinomycetota</taxon>
        <taxon>Actinomycetes</taxon>
        <taxon>Mycobacteriales</taxon>
        <taxon>Mycobacteriaceae</taxon>
        <taxon>Mycobacterium</taxon>
    </lineage>
</organism>
<keyword evidence="2" id="KW-1185">Reference proteome</keyword>
<dbReference type="RefSeq" id="WP_077085801.1">
    <property type="nucleotide sequence ID" value="NZ_LT721901.1"/>
</dbReference>